<proteinExistence type="predicted"/>
<evidence type="ECO:0000313" key="1">
    <source>
        <dbReference type="EMBL" id="MCZ8513385.1"/>
    </source>
</evidence>
<dbReference type="EMBL" id="JAQAGZ010000008">
    <property type="protein sequence ID" value="MCZ8513385.1"/>
    <property type="molecule type" value="Genomic_DNA"/>
</dbReference>
<name>A0ABT4Q9L3_9BACL</name>
<accession>A0ABT4Q9L3</accession>
<dbReference type="Gene3D" id="3.30.70.2970">
    <property type="entry name" value="Protein of unknown function (DUF541), domain 2"/>
    <property type="match status" value="1"/>
</dbReference>
<reference evidence="1 2" key="1">
    <citation type="submission" date="2022-12" db="EMBL/GenBank/DDBJ databases">
        <title>Draft genome sequence of Paenibacillus sp. dW9.</title>
        <authorList>
            <person name="Choi E.-W."/>
            <person name="Kim D.-U."/>
        </authorList>
    </citation>
    <scope>NUCLEOTIDE SEQUENCE [LARGE SCALE GENOMIC DNA]</scope>
    <source>
        <strain evidence="2">dW9</strain>
    </source>
</reference>
<dbReference type="RefSeq" id="WP_269881902.1">
    <property type="nucleotide sequence ID" value="NZ_JAQAGZ010000008.1"/>
</dbReference>
<dbReference type="Gene3D" id="3.30.110.170">
    <property type="entry name" value="Protein of unknown function (DUF541), domain 1"/>
    <property type="match status" value="1"/>
</dbReference>
<organism evidence="1 2">
    <name type="scientific">Paenibacillus gyeongsangnamensis</name>
    <dbReference type="NCBI Taxonomy" id="3388067"/>
    <lineage>
        <taxon>Bacteria</taxon>
        <taxon>Bacillati</taxon>
        <taxon>Bacillota</taxon>
        <taxon>Bacilli</taxon>
        <taxon>Bacillales</taxon>
        <taxon>Paenibacillaceae</taxon>
        <taxon>Paenibacillus</taxon>
    </lineage>
</organism>
<dbReference type="Proteomes" id="UP001527882">
    <property type="component" value="Unassembled WGS sequence"/>
</dbReference>
<dbReference type="InterPro" id="IPR052022">
    <property type="entry name" value="26kDa_periplasmic_antigen"/>
</dbReference>
<gene>
    <name evidence="1" type="ORF">O9H85_13295</name>
</gene>
<dbReference type="PANTHER" id="PTHR34387">
    <property type="entry name" value="SLR1258 PROTEIN"/>
    <property type="match status" value="1"/>
</dbReference>
<keyword evidence="2" id="KW-1185">Reference proteome</keyword>
<sequence>MKLSAKNWLLGGLTAVALVTISAYTFPNASKPSAVYAANQTSAAEKHAITVNGVGELMVTPDVAYVTMGIVTKADSANSAQTQNAQNFANLEKVLYDNYKLEKQDVKTIGFQVQPVYSYADKEPKITGYRATQTVQVTYRSLDKIGELLDAASGAGVNQISGVQFDTEKRQDYEIQAIDKAMSNAESKAKAIAKDAGKELKGVINVSQLGNSSVPVRIDNVGAIAMEQADVSNATTSISPGQLKITTNVTVQYDFQ</sequence>
<dbReference type="PANTHER" id="PTHR34387:SF2">
    <property type="entry name" value="SLR1258 PROTEIN"/>
    <property type="match status" value="1"/>
</dbReference>
<evidence type="ECO:0000313" key="2">
    <source>
        <dbReference type="Proteomes" id="UP001527882"/>
    </source>
</evidence>
<comment type="caution">
    <text evidence="1">The sequence shown here is derived from an EMBL/GenBank/DDBJ whole genome shotgun (WGS) entry which is preliminary data.</text>
</comment>
<dbReference type="Pfam" id="PF04402">
    <property type="entry name" value="SIMPL"/>
    <property type="match status" value="1"/>
</dbReference>
<protein>
    <submittedName>
        <fullName evidence="1">SIMPL domain-containing protein</fullName>
    </submittedName>
</protein>
<dbReference type="InterPro" id="IPR007497">
    <property type="entry name" value="SIMPL/DUF541"/>
</dbReference>